<dbReference type="NCBIfam" id="TIGR04337">
    <property type="entry name" value="AmmeMemoSam_rS"/>
    <property type="match status" value="1"/>
</dbReference>
<dbReference type="Gene3D" id="3.20.20.70">
    <property type="entry name" value="Aldolase class I"/>
    <property type="match status" value="1"/>
</dbReference>
<keyword evidence="4" id="KW-0479">Metal-binding</keyword>
<dbReference type="InterPro" id="IPR007197">
    <property type="entry name" value="rSAM"/>
</dbReference>
<accession>A0ABS7DM02</accession>
<keyword evidence="3" id="KW-0949">S-adenosyl-L-methionine</keyword>
<evidence type="ECO:0000256" key="3">
    <source>
        <dbReference type="ARBA" id="ARBA00022691"/>
    </source>
</evidence>
<dbReference type="InterPro" id="IPR027596">
    <property type="entry name" value="AmmeMemoSam_rS"/>
</dbReference>
<dbReference type="PANTHER" id="PTHR30352:SF5">
    <property type="entry name" value="PYRUVATE FORMATE-LYASE 1-ACTIVATING ENZYME"/>
    <property type="match status" value="1"/>
</dbReference>
<evidence type="ECO:0000256" key="2">
    <source>
        <dbReference type="ARBA" id="ARBA00022485"/>
    </source>
</evidence>
<keyword evidence="2" id="KW-0004">4Fe-4S</keyword>
<dbReference type="PROSITE" id="PS51918">
    <property type="entry name" value="RADICAL_SAM"/>
    <property type="match status" value="1"/>
</dbReference>
<dbReference type="CDD" id="cd01335">
    <property type="entry name" value="Radical_SAM"/>
    <property type="match status" value="1"/>
</dbReference>
<name>A0ABS7DM02_9FIRM</name>
<keyword evidence="9" id="KW-1185">Reference proteome</keyword>
<gene>
    <name evidence="8" type="primary">amrS</name>
    <name evidence="8" type="ORF">J5W02_05720</name>
</gene>
<evidence type="ECO:0000313" key="8">
    <source>
        <dbReference type="EMBL" id="MBW7572307.1"/>
    </source>
</evidence>
<evidence type="ECO:0000256" key="1">
    <source>
        <dbReference type="ARBA" id="ARBA00001966"/>
    </source>
</evidence>
<keyword evidence="5" id="KW-0408">Iron</keyword>
<evidence type="ECO:0000313" key="9">
    <source>
        <dbReference type="Proteomes" id="UP000719942"/>
    </source>
</evidence>
<sequence length="275" mass="30143">MKTVCELCPHHCALEEGQTGLCRARRNSGGKVVCANYGKVTSLALDPIEKKPLRQFCPGGKILSVGSYGCNLRCPFCQNSSISMADGEHAQSISVTPEALAEKAAELVPQGNLGLAYTYNEPLVGYEFVRDCAALIRARGLKNVVVTNGCICEEPLKDLLPLIDAVNMDLKGFTERFYRMVGGDLKTVMRAIELSAKSCHTEVTTLVIPGENDSEDEMDALSGWLASVDAEIPLHISRFFPCFQMTDRAPTAVETVYRLAEIARRHLKYVYEGNC</sequence>
<dbReference type="PIRSF" id="PIRSF004869">
    <property type="entry name" value="PflX_prd"/>
    <property type="match status" value="1"/>
</dbReference>
<dbReference type="SFLD" id="SFLDS00029">
    <property type="entry name" value="Radical_SAM"/>
    <property type="match status" value="1"/>
</dbReference>
<evidence type="ECO:0000256" key="5">
    <source>
        <dbReference type="ARBA" id="ARBA00023004"/>
    </source>
</evidence>
<feature type="domain" description="Radical SAM core" evidence="7">
    <location>
        <begin position="55"/>
        <end position="272"/>
    </location>
</feature>
<comment type="cofactor">
    <cofactor evidence="1">
        <name>[4Fe-4S] cluster</name>
        <dbReference type="ChEBI" id="CHEBI:49883"/>
    </cofactor>
</comment>
<dbReference type="SFLD" id="SFLDG01101">
    <property type="entry name" value="Uncharacterised_Radical_SAM_Su"/>
    <property type="match status" value="1"/>
</dbReference>
<dbReference type="InterPro" id="IPR013785">
    <property type="entry name" value="Aldolase_TIM"/>
</dbReference>
<comment type="caution">
    <text evidence="8">The sequence shown here is derived from an EMBL/GenBank/DDBJ whole genome shotgun (WGS) entry which is preliminary data.</text>
</comment>
<dbReference type="InterPro" id="IPR016431">
    <property type="entry name" value="Pyrv-formate_lyase-activ_prd"/>
</dbReference>
<dbReference type="SUPFAM" id="SSF102114">
    <property type="entry name" value="Radical SAM enzymes"/>
    <property type="match status" value="1"/>
</dbReference>
<keyword evidence="6" id="KW-0411">Iron-sulfur</keyword>
<evidence type="ECO:0000256" key="4">
    <source>
        <dbReference type="ARBA" id="ARBA00022723"/>
    </source>
</evidence>
<protein>
    <submittedName>
        <fullName evidence="8">AmmeMemoRadiSam system radical SAM enzyme</fullName>
    </submittedName>
</protein>
<dbReference type="EMBL" id="JAGFNZ010000002">
    <property type="protein sequence ID" value="MBW7572307.1"/>
    <property type="molecule type" value="Genomic_DNA"/>
</dbReference>
<dbReference type="Proteomes" id="UP000719942">
    <property type="component" value="Unassembled WGS sequence"/>
</dbReference>
<proteinExistence type="predicted"/>
<dbReference type="InterPro" id="IPR034457">
    <property type="entry name" value="Organic_radical-activating"/>
</dbReference>
<dbReference type="Pfam" id="PF04055">
    <property type="entry name" value="Radical_SAM"/>
    <property type="match status" value="1"/>
</dbReference>
<evidence type="ECO:0000259" key="7">
    <source>
        <dbReference type="PROSITE" id="PS51918"/>
    </source>
</evidence>
<reference evidence="8 9" key="1">
    <citation type="submission" date="2021-03" db="EMBL/GenBank/DDBJ databases">
        <title>Caproiciproducens sp. nov. isolated from feces of cow.</title>
        <authorList>
            <person name="Choi J.-Y."/>
        </authorList>
    </citation>
    <scope>NUCLEOTIDE SEQUENCE [LARGE SCALE GENOMIC DNA]</scope>
    <source>
        <strain evidence="8 9">AGMB10547</strain>
    </source>
</reference>
<organism evidence="8 9">
    <name type="scientific">Caproiciproducens faecalis</name>
    <dbReference type="NCBI Taxonomy" id="2820301"/>
    <lineage>
        <taxon>Bacteria</taxon>
        <taxon>Bacillati</taxon>
        <taxon>Bacillota</taxon>
        <taxon>Clostridia</taxon>
        <taxon>Eubacteriales</taxon>
        <taxon>Acutalibacteraceae</taxon>
        <taxon>Caproiciproducens</taxon>
    </lineage>
</organism>
<evidence type="ECO:0000256" key="6">
    <source>
        <dbReference type="ARBA" id="ARBA00023014"/>
    </source>
</evidence>
<dbReference type="RefSeq" id="WP_219964716.1">
    <property type="nucleotide sequence ID" value="NZ_JAGFNZ010000002.1"/>
</dbReference>
<dbReference type="PANTHER" id="PTHR30352">
    <property type="entry name" value="PYRUVATE FORMATE-LYASE-ACTIVATING ENZYME"/>
    <property type="match status" value="1"/>
</dbReference>
<dbReference type="InterPro" id="IPR058240">
    <property type="entry name" value="rSAM_sf"/>
</dbReference>